<dbReference type="PANTHER" id="PTHR24252:SF7">
    <property type="entry name" value="HYALIN"/>
    <property type="match status" value="1"/>
</dbReference>
<dbReference type="AlphaFoldDB" id="A0AAV2KGG8"/>
<dbReference type="PANTHER" id="PTHR24252">
    <property type="entry name" value="ACROSIN-RELATED"/>
    <property type="match status" value="1"/>
</dbReference>
<dbReference type="SMART" id="SM00020">
    <property type="entry name" value="Tryp_SPc"/>
    <property type="match status" value="1"/>
</dbReference>
<keyword evidence="1" id="KW-1015">Disulfide bond</keyword>
<dbReference type="InterPro" id="IPR043504">
    <property type="entry name" value="Peptidase_S1_PA_chymotrypsin"/>
</dbReference>
<evidence type="ECO:0000313" key="4">
    <source>
        <dbReference type="Proteomes" id="UP001497482"/>
    </source>
</evidence>
<name>A0AAV2KGG8_KNICA</name>
<sequence length="155" mass="16759">MDSDVVSPGEQTLQEFQTSVLSCGDTSSSDVLCTGVFTLDQVSIHRGGGHYCGGSLINNMWVVMPVNTLWFIGRQSQKGPNPNEVSRTITQFINHPDYNEATVDNDMSLLKLSSSVTFTDYIKPVCLAASGSAFHSGTDTWITGWGSIKSGGETW</sequence>
<dbReference type="InterPro" id="IPR009003">
    <property type="entry name" value="Peptidase_S1_PA"/>
</dbReference>
<dbReference type="SUPFAM" id="SSF50494">
    <property type="entry name" value="Trypsin-like serine proteases"/>
    <property type="match status" value="1"/>
</dbReference>
<dbReference type="Pfam" id="PF00089">
    <property type="entry name" value="Trypsin"/>
    <property type="match status" value="1"/>
</dbReference>
<keyword evidence="4" id="KW-1185">Reference proteome</keyword>
<dbReference type="Proteomes" id="UP001497482">
    <property type="component" value="Chromosome 18"/>
</dbReference>
<dbReference type="GO" id="GO:0006508">
    <property type="term" value="P:proteolysis"/>
    <property type="evidence" value="ECO:0007669"/>
    <property type="project" value="InterPro"/>
</dbReference>
<dbReference type="InterPro" id="IPR001254">
    <property type="entry name" value="Trypsin_dom"/>
</dbReference>
<dbReference type="EMBL" id="OZ035840">
    <property type="protein sequence ID" value="CAL1587618.1"/>
    <property type="molecule type" value="Genomic_DNA"/>
</dbReference>
<dbReference type="Gene3D" id="2.40.10.10">
    <property type="entry name" value="Trypsin-like serine proteases"/>
    <property type="match status" value="1"/>
</dbReference>
<proteinExistence type="predicted"/>
<reference evidence="3 4" key="1">
    <citation type="submission" date="2024-04" db="EMBL/GenBank/DDBJ databases">
        <authorList>
            <person name="Waldvogel A.-M."/>
            <person name="Schoenle A."/>
        </authorList>
    </citation>
    <scope>NUCLEOTIDE SEQUENCE [LARGE SCALE GENOMIC DNA]</scope>
</reference>
<protein>
    <recommendedName>
        <fullName evidence="2">Peptidase S1 domain-containing protein</fullName>
    </recommendedName>
</protein>
<accession>A0AAV2KGG8</accession>
<organism evidence="3 4">
    <name type="scientific">Knipowitschia caucasica</name>
    <name type="common">Caucasian dwarf goby</name>
    <name type="synonym">Pomatoschistus caucasicus</name>
    <dbReference type="NCBI Taxonomy" id="637954"/>
    <lineage>
        <taxon>Eukaryota</taxon>
        <taxon>Metazoa</taxon>
        <taxon>Chordata</taxon>
        <taxon>Craniata</taxon>
        <taxon>Vertebrata</taxon>
        <taxon>Euteleostomi</taxon>
        <taxon>Actinopterygii</taxon>
        <taxon>Neopterygii</taxon>
        <taxon>Teleostei</taxon>
        <taxon>Neoteleostei</taxon>
        <taxon>Acanthomorphata</taxon>
        <taxon>Gobiaria</taxon>
        <taxon>Gobiiformes</taxon>
        <taxon>Gobioidei</taxon>
        <taxon>Gobiidae</taxon>
        <taxon>Gobiinae</taxon>
        <taxon>Knipowitschia</taxon>
    </lineage>
</organism>
<dbReference type="GO" id="GO:0004252">
    <property type="term" value="F:serine-type endopeptidase activity"/>
    <property type="evidence" value="ECO:0007669"/>
    <property type="project" value="InterPro"/>
</dbReference>
<evidence type="ECO:0000259" key="2">
    <source>
        <dbReference type="PROSITE" id="PS50240"/>
    </source>
</evidence>
<gene>
    <name evidence="3" type="ORF">KC01_LOCUS17565</name>
</gene>
<dbReference type="FunFam" id="2.40.10.10:FF:000068">
    <property type="entry name" value="transmembrane protease serine 2"/>
    <property type="match status" value="1"/>
</dbReference>
<dbReference type="PROSITE" id="PS50240">
    <property type="entry name" value="TRYPSIN_DOM"/>
    <property type="match status" value="1"/>
</dbReference>
<evidence type="ECO:0000313" key="3">
    <source>
        <dbReference type="EMBL" id="CAL1587618.1"/>
    </source>
</evidence>
<feature type="domain" description="Peptidase S1" evidence="2">
    <location>
        <begin position="41"/>
        <end position="155"/>
    </location>
</feature>
<evidence type="ECO:0000256" key="1">
    <source>
        <dbReference type="ARBA" id="ARBA00023157"/>
    </source>
</evidence>